<reference evidence="2 3" key="1">
    <citation type="submission" date="2022-04" db="EMBL/GenBank/DDBJ databases">
        <title>Paracoccus sp. YLB-12 draft genome sequence.</title>
        <authorList>
            <person name="Yu L."/>
        </authorList>
    </citation>
    <scope>NUCLEOTIDE SEQUENCE [LARGE SCALE GENOMIC DNA]</scope>
    <source>
        <strain evidence="2 3">YLB-12</strain>
    </source>
</reference>
<organism evidence="2 3">
    <name type="scientific">Paracoccus maritimus</name>
    <dbReference type="NCBI Taxonomy" id="2933292"/>
    <lineage>
        <taxon>Bacteria</taxon>
        <taxon>Pseudomonadati</taxon>
        <taxon>Pseudomonadota</taxon>
        <taxon>Alphaproteobacteria</taxon>
        <taxon>Rhodobacterales</taxon>
        <taxon>Paracoccaceae</taxon>
        <taxon>Paracoccus</taxon>
    </lineage>
</organism>
<evidence type="ECO:0000313" key="2">
    <source>
        <dbReference type="EMBL" id="MCT4334564.1"/>
    </source>
</evidence>
<dbReference type="InterPro" id="IPR019734">
    <property type="entry name" value="TPR_rpt"/>
</dbReference>
<dbReference type="Proteomes" id="UP001320702">
    <property type="component" value="Unassembled WGS sequence"/>
</dbReference>
<accession>A0ABT2KFE4</accession>
<dbReference type="Gene3D" id="3.40.50.150">
    <property type="entry name" value="Vaccinia Virus protein VP39"/>
    <property type="match status" value="1"/>
</dbReference>
<sequence length="522" mass="58096">MQDPLSRLAILYGTDKFGFHDYTPAYHKLLNEWKDRPLRMLEIGVGGYGDEDRGGESLEVWRDYFPNGEITGIDIQRKSMDLGPRVRILQGSQVDPDFLTGTVADHGPYDIILDDGSHRNEHVVESFGLLFPTLEPGGFYIIEDVQTAFFPRFGGSLELEDPNSVGMVGKLFLAMPESGISAGVAAIERFHNILALRKHDPAGPALGVADHRAMALGTGRIAAQTLPGHQANDPDILSGAILQAGTGGIVVIEGWPEDRSLIHDVFVQMDHREIAIHFPDAPIRDIAKKVLSLAAYPDGLVLEIGDNDYPSNFAFDQSHPQVVEATRLMADILRAPEARPNGLLQYAQMLQRQHGHEATFDILDRLAGMGCTERRYFQMALARAKRQRNWDDLVALSEQALQHFPDNPEFLADLADGLNRLGRSDEALMMLRQAYKANPRGRALVLGLARLEQLAGDYDTAIRLFERSINMFPRQARPARLRQLARLCIRLDRPVEAARACTRWLEVEPDSAEAAEIMAEID</sequence>
<keyword evidence="1" id="KW-0802">TPR repeat</keyword>
<dbReference type="InterPro" id="IPR011990">
    <property type="entry name" value="TPR-like_helical_dom_sf"/>
</dbReference>
<keyword evidence="3" id="KW-1185">Reference proteome</keyword>
<evidence type="ECO:0000256" key="1">
    <source>
        <dbReference type="PROSITE-ProRule" id="PRU00339"/>
    </source>
</evidence>
<dbReference type="EMBL" id="JANAVZ010000014">
    <property type="protein sequence ID" value="MCT4334564.1"/>
    <property type="molecule type" value="Genomic_DNA"/>
</dbReference>
<gene>
    <name evidence="2" type="ORF">MU516_17045</name>
</gene>
<dbReference type="Pfam" id="PF14559">
    <property type="entry name" value="TPR_19"/>
    <property type="match status" value="1"/>
</dbReference>
<dbReference type="Gene3D" id="1.25.40.10">
    <property type="entry name" value="Tetratricopeptide repeat domain"/>
    <property type="match status" value="1"/>
</dbReference>
<dbReference type="RefSeq" id="WP_260278467.1">
    <property type="nucleotide sequence ID" value="NZ_JANAVZ010000014.1"/>
</dbReference>
<name>A0ABT2KFE4_9RHOB</name>
<dbReference type="SUPFAM" id="SSF53335">
    <property type="entry name" value="S-adenosyl-L-methionine-dependent methyltransferases"/>
    <property type="match status" value="1"/>
</dbReference>
<proteinExistence type="predicted"/>
<dbReference type="SMART" id="SM00028">
    <property type="entry name" value="TPR"/>
    <property type="match status" value="3"/>
</dbReference>
<evidence type="ECO:0000313" key="3">
    <source>
        <dbReference type="Proteomes" id="UP001320702"/>
    </source>
</evidence>
<feature type="repeat" description="TPR" evidence="1">
    <location>
        <begin position="442"/>
        <end position="475"/>
    </location>
</feature>
<protein>
    <submittedName>
        <fullName evidence="2">Tetratricopeptide repeat protein</fullName>
    </submittedName>
</protein>
<dbReference type="InterPro" id="IPR029063">
    <property type="entry name" value="SAM-dependent_MTases_sf"/>
</dbReference>
<dbReference type="PROSITE" id="PS50005">
    <property type="entry name" value="TPR"/>
    <property type="match status" value="1"/>
</dbReference>
<dbReference type="SUPFAM" id="SSF48452">
    <property type="entry name" value="TPR-like"/>
    <property type="match status" value="1"/>
</dbReference>
<comment type="caution">
    <text evidence="2">The sequence shown here is derived from an EMBL/GenBank/DDBJ whole genome shotgun (WGS) entry which is preliminary data.</text>
</comment>